<comment type="caution">
    <text evidence="1">The sequence shown here is derived from an EMBL/GenBank/DDBJ whole genome shotgun (WGS) entry which is preliminary data.</text>
</comment>
<protein>
    <submittedName>
        <fullName evidence="1">Uncharacterized protein</fullName>
    </submittedName>
</protein>
<dbReference type="AlphaFoldDB" id="A0AAN9PZ36"/>
<gene>
    <name evidence="1" type="ORF">RJT34_02647</name>
</gene>
<dbReference type="EMBL" id="JAYKXN010000001">
    <property type="protein sequence ID" value="KAK7317975.1"/>
    <property type="molecule type" value="Genomic_DNA"/>
</dbReference>
<organism evidence="1 2">
    <name type="scientific">Clitoria ternatea</name>
    <name type="common">Butterfly pea</name>
    <dbReference type="NCBI Taxonomy" id="43366"/>
    <lineage>
        <taxon>Eukaryota</taxon>
        <taxon>Viridiplantae</taxon>
        <taxon>Streptophyta</taxon>
        <taxon>Embryophyta</taxon>
        <taxon>Tracheophyta</taxon>
        <taxon>Spermatophyta</taxon>
        <taxon>Magnoliopsida</taxon>
        <taxon>eudicotyledons</taxon>
        <taxon>Gunneridae</taxon>
        <taxon>Pentapetalae</taxon>
        <taxon>rosids</taxon>
        <taxon>fabids</taxon>
        <taxon>Fabales</taxon>
        <taxon>Fabaceae</taxon>
        <taxon>Papilionoideae</taxon>
        <taxon>50 kb inversion clade</taxon>
        <taxon>NPAAA clade</taxon>
        <taxon>indigoferoid/millettioid clade</taxon>
        <taxon>Phaseoleae</taxon>
        <taxon>Clitoria</taxon>
    </lineage>
</organism>
<dbReference type="Proteomes" id="UP001359559">
    <property type="component" value="Unassembled WGS sequence"/>
</dbReference>
<evidence type="ECO:0000313" key="1">
    <source>
        <dbReference type="EMBL" id="KAK7317975.1"/>
    </source>
</evidence>
<name>A0AAN9PZ36_CLITE</name>
<proteinExistence type="predicted"/>
<sequence length="104" mass="11627">MATLSAKHLRTLQTNNKLGLRSQFIPLLVSLIQNSFLVALIQPLLRGRLVHRSQLRSGYLNDVQEVPGSAALFLSVSLNLSLYNGWHVDLQILVYLAQSLYPSI</sequence>
<accession>A0AAN9PZ36</accession>
<evidence type="ECO:0000313" key="2">
    <source>
        <dbReference type="Proteomes" id="UP001359559"/>
    </source>
</evidence>
<keyword evidence="2" id="KW-1185">Reference proteome</keyword>
<reference evidence="1 2" key="1">
    <citation type="submission" date="2024-01" db="EMBL/GenBank/DDBJ databases">
        <title>The genomes of 5 underutilized Papilionoideae crops provide insights into root nodulation and disease resistance.</title>
        <authorList>
            <person name="Yuan L."/>
        </authorList>
    </citation>
    <scope>NUCLEOTIDE SEQUENCE [LARGE SCALE GENOMIC DNA]</scope>
    <source>
        <strain evidence="1">LY-2023</strain>
        <tissue evidence="1">Leaf</tissue>
    </source>
</reference>